<organism evidence="3 4">
    <name type="scientific">Bursaphelenchus okinawaensis</name>
    <dbReference type="NCBI Taxonomy" id="465554"/>
    <lineage>
        <taxon>Eukaryota</taxon>
        <taxon>Metazoa</taxon>
        <taxon>Ecdysozoa</taxon>
        <taxon>Nematoda</taxon>
        <taxon>Chromadorea</taxon>
        <taxon>Rhabditida</taxon>
        <taxon>Tylenchina</taxon>
        <taxon>Tylenchomorpha</taxon>
        <taxon>Aphelenchoidea</taxon>
        <taxon>Aphelenchoididae</taxon>
        <taxon>Bursaphelenchus</taxon>
    </lineage>
</organism>
<feature type="signal peptide" evidence="2">
    <location>
        <begin position="1"/>
        <end position="18"/>
    </location>
</feature>
<evidence type="ECO:0000313" key="4">
    <source>
        <dbReference type="Proteomes" id="UP000614601"/>
    </source>
</evidence>
<keyword evidence="4" id="KW-1185">Reference proteome</keyword>
<proteinExistence type="predicted"/>
<dbReference type="EMBL" id="CAJFDH010000003">
    <property type="protein sequence ID" value="CAD5217725.1"/>
    <property type="molecule type" value="Genomic_DNA"/>
</dbReference>
<keyword evidence="2" id="KW-0732">Signal</keyword>
<feature type="region of interest" description="Disordered" evidence="1">
    <location>
        <begin position="463"/>
        <end position="491"/>
    </location>
</feature>
<feature type="compositionally biased region" description="Polar residues" evidence="1">
    <location>
        <begin position="359"/>
        <end position="370"/>
    </location>
</feature>
<gene>
    <name evidence="3" type="ORF">BOKJ2_LOCUS7234</name>
</gene>
<feature type="compositionally biased region" description="Polar residues" evidence="1">
    <location>
        <begin position="311"/>
        <end position="328"/>
    </location>
</feature>
<protein>
    <submittedName>
        <fullName evidence="3">Uncharacterized protein</fullName>
    </submittedName>
</protein>
<dbReference type="Proteomes" id="UP000614601">
    <property type="component" value="Unassembled WGS sequence"/>
</dbReference>
<name>A0A811KNG8_9BILA</name>
<evidence type="ECO:0000256" key="2">
    <source>
        <dbReference type="SAM" id="SignalP"/>
    </source>
</evidence>
<feature type="compositionally biased region" description="Basic and acidic residues" evidence="1">
    <location>
        <begin position="426"/>
        <end position="439"/>
    </location>
</feature>
<reference evidence="3" key="1">
    <citation type="submission" date="2020-09" db="EMBL/GenBank/DDBJ databases">
        <authorList>
            <person name="Kikuchi T."/>
        </authorList>
    </citation>
    <scope>NUCLEOTIDE SEQUENCE</scope>
    <source>
        <strain evidence="3">SH1</strain>
    </source>
</reference>
<dbReference type="Proteomes" id="UP000783686">
    <property type="component" value="Unassembled WGS sequence"/>
</dbReference>
<accession>A0A811KNG8</accession>
<feature type="compositionally biased region" description="Basic and acidic residues" evidence="1">
    <location>
        <begin position="371"/>
        <end position="402"/>
    </location>
</feature>
<feature type="region of interest" description="Disordered" evidence="1">
    <location>
        <begin position="118"/>
        <end position="157"/>
    </location>
</feature>
<dbReference type="EMBL" id="CAJFCW020000003">
    <property type="protein sequence ID" value="CAG9108362.1"/>
    <property type="molecule type" value="Genomic_DNA"/>
</dbReference>
<feature type="compositionally biased region" description="Basic and acidic residues" evidence="1">
    <location>
        <begin position="332"/>
        <end position="358"/>
    </location>
</feature>
<comment type="caution">
    <text evidence="3">The sequence shown here is derived from an EMBL/GenBank/DDBJ whole genome shotgun (WGS) entry which is preliminary data.</text>
</comment>
<evidence type="ECO:0000256" key="1">
    <source>
        <dbReference type="SAM" id="MobiDB-lite"/>
    </source>
</evidence>
<feature type="region of interest" description="Disordered" evidence="1">
    <location>
        <begin position="304"/>
        <end position="439"/>
    </location>
</feature>
<dbReference type="AlphaFoldDB" id="A0A811KNG8"/>
<dbReference type="OrthoDB" id="5821057at2759"/>
<feature type="compositionally biased region" description="Basic and acidic residues" evidence="1">
    <location>
        <begin position="464"/>
        <end position="485"/>
    </location>
</feature>
<feature type="chain" id="PRO_5044131668" evidence="2">
    <location>
        <begin position="19"/>
        <end position="664"/>
    </location>
</feature>
<evidence type="ECO:0000313" key="3">
    <source>
        <dbReference type="EMBL" id="CAD5217725.1"/>
    </source>
</evidence>
<sequence length="664" mass="75880">MQRCLVIILIYAGGTALASDSSESTSSERCELPVNFQNLPTFAQDEIRAVWKNYVPGQNCKKEVLITEDILSVLEMFDKELIIDKDFLSSGSKFNHFTTNPLNQRLHQKALEGSEVGFSTTTAGSFNSEATNGQNLNSQPIRTQNPNTDGVLNSDNRRIQSTSFEKSITSRLPSADVEFPTLVPNIEPDFSEKTLTNDNSNSNLELQNQDSTRFGSLESTISPVFNKDFSTTTNFSLLSTTTPLANWEVDHTETTTTVSTVNQWIQTFQQPNINQDSENLQNQQNFNLQATEQQQKLAQIAPIVPEDNARPSKTVQNPDSRLRQQFKNPNEVLKHLKDTSNSSGDDKSTPKERLEHDQTGLNLRTLLQSSENDRQLESSEDHQSKSTDLEASKPKIDLRMSEEESPNSEESKTRSSEDDQSPEAPVIHDRTSVAHFKGEDDVLTSETTIADFSNLNIEKSSSYDSRKDFSSFDKSKSFVRPESKNKNNQQREYLEKVRRPLKTKVDFHEYQDYEEILKLEAQKAQRDEERKQKEIGNDKFYEPIDSALPFLQGASPVVQRVFKEVLNDPDVLSEGKRQDEIHVLAVSYLNPEQLEIFNDWSLARRKRIQQREERLYPLSRPARTALKDLSLTAQSKRMRKVRLLDSEVREELRDYAIRLREENH</sequence>